<dbReference type="EMBL" id="VSSQ01124109">
    <property type="protein sequence ID" value="MPN55174.1"/>
    <property type="molecule type" value="Genomic_DNA"/>
</dbReference>
<organism evidence="1">
    <name type="scientific">bioreactor metagenome</name>
    <dbReference type="NCBI Taxonomy" id="1076179"/>
    <lineage>
        <taxon>unclassified sequences</taxon>
        <taxon>metagenomes</taxon>
        <taxon>ecological metagenomes</taxon>
    </lineage>
</organism>
<protein>
    <submittedName>
        <fullName evidence="1">Uncharacterized protein</fullName>
    </submittedName>
</protein>
<gene>
    <name evidence="1" type="ORF">SDC9_202853</name>
</gene>
<evidence type="ECO:0000313" key="1">
    <source>
        <dbReference type="EMBL" id="MPN55174.1"/>
    </source>
</evidence>
<name>A0A645J3V4_9ZZZZ</name>
<comment type="caution">
    <text evidence="1">The sequence shown here is derived from an EMBL/GenBank/DDBJ whole genome shotgun (WGS) entry which is preliminary data.</text>
</comment>
<accession>A0A645J3V4</accession>
<reference evidence="1" key="1">
    <citation type="submission" date="2019-08" db="EMBL/GenBank/DDBJ databases">
        <authorList>
            <person name="Kucharzyk K."/>
            <person name="Murdoch R.W."/>
            <person name="Higgins S."/>
            <person name="Loffler F."/>
        </authorList>
    </citation>
    <scope>NUCLEOTIDE SEQUENCE</scope>
</reference>
<sequence length="57" mass="6560">MHYMRVFRRTIRKGEARAMAVILAVVTLLALNSNMKPADYPQKSSERFALAQSLNHR</sequence>
<proteinExistence type="predicted"/>
<dbReference type="AlphaFoldDB" id="A0A645J3V4"/>